<feature type="region of interest" description="Disordered" evidence="1">
    <location>
        <begin position="685"/>
        <end position="710"/>
    </location>
</feature>
<feature type="region of interest" description="Disordered" evidence="1">
    <location>
        <begin position="212"/>
        <end position="233"/>
    </location>
</feature>
<feature type="compositionally biased region" description="Polar residues" evidence="1">
    <location>
        <begin position="451"/>
        <end position="466"/>
    </location>
</feature>
<feature type="compositionally biased region" description="Acidic residues" evidence="1">
    <location>
        <begin position="550"/>
        <end position="566"/>
    </location>
</feature>
<organism evidence="4 5">
    <name type="scientific">Diabrotica virgifera virgifera</name>
    <name type="common">western corn rootworm</name>
    <dbReference type="NCBI Taxonomy" id="50390"/>
    <lineage>
        <taxon>Eukaryota</taxon>
        <taxon>Metazoa</taxon>
        <taxon>Ecdysozoa</taxon>
        <taxon>Arthropoda</taxon>
        <taxon>Hexapoda</taxon>
        <taxon>Insecta</taxon>
        <taxon>Pterygota</taxon>
        <taxon>Neoptera</taxon>
        <taxon>Endopterygota</taxon>
        <taxon>Coleoptera</taxon>
        <taxon>Polyphaga</taxon>
        <taxon>Cucujiformia</taxon>
        <taxon>Chrysomeloidea</taxon>
        <taxon>Chrysomelidae</taxon>
        <taxon>Galerucinae</taxon>
        <taxon>Diabroticina</taxon>
        <taxon>Diabroticites</taxon>
        <taxon>Diabrotica</taxon>
    </lineage>
</organism>
<feature type="compositionally biased region" description="Basic and acidic residues" evidence="1">
    <location>
        <begin position="156"/>
        <end position="172"/>
    </location>
</feature>
<sequence length="748" mass="83793">MTIVYVYKEDDPSRELLQLNEGLHYIGRETPIECNDKRISRRHAIIVIHRNGVILQSANVNPTYFKSPVGVTVQMLHKDETLSLNTGDRLALVEDGVWFKIKIILEKNLDGGIMVDRLYSAILNKRSNDEDNNMQVSKKIKLEPEDVCNYCGNSSCEHDKRTNEESNSDKLEGNIPVRSHVCQPDSFRSHIPTTTDNIINTLFYDTPLEIEEEPSNNQNNIPSSSINDSNQTSVPRVIKNKDIYEISTTADNILNTLFNDTLEIEEEPSNYHNNVPSTATNDSNQPSVPCVINHKDINDVPSEGAANYSDQSDAIVNLGSTDQAIKVNKRKEANNADSTTKQTTLNQSSVTETSVSVRSHVCQPDSIRNHIPTPTTVDNILEDCSNYLSSVLSSSIRDSNQISVPRVINHKYINEVPSEGAANYSDQSDAIVNLGSTDQAIKVNKRKEANNVDSTTKQTTLNQSSVTKKRVSFRSPVCEPDSFRNHIPTTADNILNTSNVTTLEIKEEPPEEPSEGTAVNSDHSDEIVHSGLNDQAVNVNIAQIIRDEFTSDPEDNDSDTTVEMEQEPPAPLPLMIKREDIKVEHPIPLPIMIKLEDIKVEHPMPLPIEIKQEEIKVEPGSSNSTIRIKTETDIKEEPEPIDTDNAETNLNVPQAIPANNPVPVLNGRRDRCWYGRQCYRTNPLHKLNLSHPGDPDYDGDNDNDNAEVNQQPCPYGVQCYRRNVLHRRLYKHFGPPAARPQQLTFSLL</sequence>
<dbReference type="PANTHER" id="PTHR21315">
    <property type="entry name" value="APRATAXIN AND PNK-LIKE FACTOR-RELATED"/>
    <property type="match status" value="1"/>
</dbReference>
<dbReference type="InterPro" id="IPR039253">
    <property type="entry name" value="APLF"/>
</dbReference>
<dbReference type="SUPFAM" id="SSF49879">
    <property type="entry name" value="SMAD/FHA domain"/>
    <property type="match status" value="1"/>
</dbReference>
<feature type="region of interest" description="Disordered" evidence="1">
    <location>
        <begin position="153"/>
        <end position="172"/>
    </location>
</feature>
<accession>A0ABM5K1Y2</accession>
<name>A0ABM5K1Y2_DIAVI</name>
<dbReference type="InterPro" id="IPR008984">
    <property type="entry name" value="SMAD_FHA_dom_sf"/>
</dbReference>
<dbReference type="CDD" id="cd22671">
    <property type="entry name" value="FHA_APTX-like"/>
    <property type="match status" value="1"/>
</dbReference>
<dbReference type="Proteomes" id="UP001652700">
    <property type="component" value="Unplaced"/>
</dbReference>
<evidence type="ECO:0000259" key="3">
    <source>
        <dbReference type="Pfam" id="PF10283"/>
    </source>
</evidence>
<feature type="region of interest" description="Disordered" evidence="1">
    <location>
        <begin position="448"/>
        <end position="473"/>
    </location>
</feature>
<proteinExistence type="predicted"/>
<feature type="compositionally biased region" description="Polar residues" evidence="1">
    <location>
        <begin position="335"/>
        <end position="347"/>
    </location>
</feature>
<dbReference type="RefSeq" id="XP_050504198.1">
    <property type="nucleotide sequence ID" value="XM_050648241.1"/>
</dbReference>
<evidence type="ECO:0000313" key="5">
    <source>
        <dbReference type="Proteomes" id="UP001652700"/>
    </source>
</evidence>
<feature type="region of interest" description="Disordered" evidence="1">
    <location>
        <begin position="548"/>
        <end position="568"/>
    </location>
</feature>
<feature type="domain" description="FHA" evidence="2">
    <location>
        <begin position="26"/>
        <end position="92"/>
    </location>
</feature>
<dbReference type="InterPro" id="IPR019406">
    <property type="entry name" value="APLF_PBZ"/>
</dbReference>
<feature type="compositionally biased region" description="Low complexity" evidence="1">
    <location>
        <begin position="215"/>
        <end position="231"/>
    </location>
</feature>
<dbReference type="Pfam" id="PF00498">
    <property type="entry name" value="FHA"/>
    <property type="match status" value="1"/>
</dbReference>
<evidence type="ECO:0008006" key="6">
    <source>
        <dbReference type="Google" id="ProtNLM"/>
    </source>
</evidence>
<dbReference type="InterPro" id="IPR000253">
    <property type="entry name" value="FHA_dom"/>
</dbReference>
<feature type="compositionally biased region" description="Acidic residues" evidence="1">
    <location>
        <begin position="695"/>
        <end position="705"/>
    </location>
</feature>
<dbReference type="Gene3D" id="2.60.200.20">
    <property type="match status" value="1"/>
</dbReference>
<feature type="domain" description="PBZ-type" evidence="3">
    <location>
        <begin position="711"/>
        <end position="732"/>
    </location>
</feature>
<dbReference type="EnsemblMetazoa" id="XM_050648241.1">
    <property type="protein sequence ID" value="XP_050504198.1"/>
    <property type="gene ID" value="LOC126883049"/>
</dbReference>
<protein>
    <recommendedName>
        <fullName evidence="6">Aprataxin and PNK-like factor</fullName>
    </recommendedName>
</protein>
<keyword evidence="5" id="KW-1185">Reference proteome</keyword>
<reference evidence="4" key="1">
    <citation type="submission" date="2025-05" db="UniProtKB">
        <authorList>
            <consortium name="EnsemblMetazoa"/>
        </authorList>
    </citation>
    <scope>IDENTIFICATION</scope>
</reference>
<dbReference type="PANTHER" id="PTHR21315:SF2">
    <property type="entry name" value="APRATAXIN AND PNK-LIKE FACTOR"/>
    <property type="match status" value="1"/>
</dbReference>
<evidence type="ECO:0000259" key="2">
    <source>
        <dbReference type="Pfam" id="PF00498"/>
    </source>
</evidence>
<evidence type="ECO:0000256" key="1">
    <source>
        <dbReference type="SAM" id="MobiDB-lite"/>
    </source>
</evidence>
<evidence type="ECO:0000313" key="4">
    <source>
        <dbReference type="EnsemblMetazoa" id="XP_050504198.1"/>
    </source>
</evidence>
<feature type="region of interest" description="Disordered" evidence="1">
    <location>
        <begin position="330"/>
        <end position="352"/>
    </location>
</feature>
<feature type="domain" description="PBZ-type" evidence="3">
    <location>
        <begin position="669"/>
        <end position="694"/>
    </location>
</feature>
<dbReference type="Pfam" id="PF10283">
    <property type="entry name" value="zf-CCHH"/>
    <property type="match status" value="2"/>
</dbReference>
<dbReference type="GeneID" id="126883049"/>